<feature type="transmembrane region" description="Helical" evidence="7">
    <location>
        <begin position="367"/>
        <end position="391"/>
    </location>
</feature>
<evidence type="ECO:0000256" key="4">
    <source>
        <dbReference type="ARBA" id="ARBA00022989"/>
    </source>
</evidence>
<evidence type="ECO:0000259" key="8">
    <source>
        <dbReference type="Pfam" id="PF02687"/>
    </source>
</evidence>
<evidence type="ECO:0000313" key="9">
    <source>
        <dbReference type="EMBL" id="TDD96643.1"/>
    </source>
</evidence>
<protein>
    <submittedName>
        <fullName evidence="9">FtsX-like permease family protein</fullName>
    </submittedName>
</protein>
<keyword evidence="4 7" id="KW-1133">Transmembrane helix</keyword>
<dbReference type="InterPro" id="IPR003838">
    <property type="entry name" value="ABC3_permease_C"/>
</dbReference>
<dbReference type="AlphaFoldDB" id="A0A4R5CEF3"/>
<feature type="transmembrane region" description="Helical" evidence="7">
    <location>
        <begin position="668"/>
        <end position="690"/>
    </location>
</feature>
<evidence type="ECO:0000256" key="2">
    <source>
        <dbReference type="ARBA" id="ARBA00022475"/>
    </source>
</evidence>
<feature type="transmembrane region" description="Helical" evidence="7">
    <location>
        <begin position="319"/>
        <end position="347"/>
    </location>
</feature>
<evidence type="ECO:0000313" key="10">
    <source>
        <dbReference type="Proteomes" id="UP000294739"/>
    </source>
</evidence>
<name>A0A4R5CEF3_9ACTN</name>
<proteinExistence type="inferred from homology"/>
<dbReference type="PANTHER" id="PTHR30572:SF4">
    <property type="entry name" value="ABC TRANSPORTER PERMEASE YTRF"/>
    <property type="match status" value="1"/>
</dbReference>
<feature type="domain" description="ABC3 transporter permease C-terminal" evidence="8">
    <location>
        <begin position="669"/>
        <end position="774"/>
    </location>
</feature>
<feature type="transmembrane region" description="Helical" evidence="7">
    <location>
        <begin position="710"/>
        <end position="730"/>
    </location>
</feature>
<keyword evidence="5 7" id="KW-0472">Membrane</keyword>
<dbReference type="Pfam" id="PF02687">
    <property type="entry name" value="FtsX"/>
    <property type="match status" value="2"/>
</dbReference>
<feature type="transmembrane region" description="Helical" evidence="7">
    <location>
        <begin position="274"/>
        <end position="298"/>
    </location>
</feature>
<feature type="domain" description="ABC3 transporter permease C-terminal" evidence="8">
    <location>
        <begin position="276"/>
        <end position="386"/>
    </location>
</feature>
<dbReference type="GO" id="GO:0022857">
    <property type="term" value="F:transmembrane transporter activity"/>
    <property type="evidence" value="ECO:0007669"/>
    <property type="project" value="TreeGrafter"/>
</dbReference>
<comment type="similarity">
    <text evidence="6">Belongs to the ABC-4 integral membrane protein family.</text>
</comment>
<comment type="subcellular location">
    <subcellularLocation>
        <location evidence="1">Cell membrane</location>
        <topology evidence="1">Multi-pass membrane protein</topology>
    </subcellularLocation>
</comment>
<feature type="transmembrane region" description="Helical" evidence="7">
    <location>
        <begin position="440"/>
        <end position="461"/>
    </location>
</feature>
<feature type="transmembrane region" description="Helical" evidence="7">
    <location>
        <begin position="750"/>
        <end position="778"/>
    </location>
</feature>
<dbReference type="PANTHER" id="PTHR30572">
    <property type="entry name" value="MEMBRANE COMPONENT OF TRANSPORTER-RELATED"/>
    <property type="match status" value="1"/>
</dbReference>
<gene>
    <name evidence="9" type="ORF">E1269_30300</name>
</gene>
<dbReference type="GO" id="GO:0005886">
    <property type="term" value="C:plasma membrane"/>
    <property type="evidence" value="ECO:0007669"/>
    <property type="project" value="UniProtKB-SubCell"/>
</dbReference>
<evidence type="ECO:0000256" key="5">
    <source>
        <dbReference type="ARBA" id="ARBA00023136"/>
    </source>
</evidence>
<evidence type="ECO:0000256" key="7">
    <source>
        <dbReference type="SAM" id="Phobius"/>
    </source>
</evidence>
<dbReference type="EMBL" id="SMKZ01000081">
    <property type="protein sequence ID" value="TDD96643.1"/>
    <property type="molecule type" value="Genomic_DNA"/>
</dbReference>
<dbReference type="OrthoDB" id="3543912at2"/>
<evidence type="ECO:0000256" key="1">
    <source>
        <dbReference type="ARBA" id="ARBA00004651"/>
    </source>
</evidence>
<evidence type="ECO:0000256" key="3">
    <source>
        <dbReference type="ARBA" id="ARBA00022692"/>
    </source>
</evidence>
<sequence length="795" mass="81761">MGAAAWFRLDLRRRWRSLLVLTLLVAVAVGTVMTATAGARRGDSAVDRLLARTLPADVAIPLNRPGFDWSAVRELPEVSALSTFGGGAYVVDGVPEVSLAGVVGDDEAMRTVERPVVLTGRLADPERADEVTVTPRFVDTYGLDVGDAVTIRLFQPATADAFFFDPTLPPDGPVVRARIVGVVRSVWHGDTVDGRGMLMFSPGLFAEYPENLGARSQVAYFNAIARLHDGEADIPALQAELDRLTGGTQTDVWNLAEMFHRHAREFTAFEANALLLFALAAGVAAVFLVGQPVARYTAAAAIDLGVLRAAGMTPGQVRLAAALGPVAAALAGGLAGAAGAVVASRWFPIGTAALAEPDPGIDVDPLVLVTGVVAVVVLVAGIAAVSVELAARADRVAPLRRRSAIARAAAGAGLPVPVVVGTRFALEPGRGRQAVAVRPALLGAVTGVLGVLAAFTVYAGVDDASGNLARFGQTYQLTSFLGLNDEDFVPAEEVLSAIAADPDVVAVNDAHSAVAQIEGAPAAVYAYAPVGGALDVVTLEGRLPEAAGEIVLGPTTAAAVGAGPGDRVEVVGSAGPSTLVVTGIAFVPDGSHNDYASGAWVTQDGYASLYAAGGEVGFKFHEAHVALRPGADPQAVAARLAETAGAELAAPEPPTTVAELRQIRQLPVVLAAFLVVLALGAVGHALATAVRRRRHELAVLRALGLTRRQCRGVVVTQATVLALVGLAVGIPLGVALGRTVWRYVAETTPVFYVAPAAATLVLVLVPAALAAANLLAAWPSHRVASMRVGHVLRAE</sequence>
<dbReference type="RefSeq" id="WP_131901704.1">
    <property type="nucleotide sequence ID" value="NZ_SMKZ01000081.1"/>
</dbReference>
<dbReference type="Proteomes" id="UP000294739">
    <property type="component" value="Unassembled WGS sequence"/>
</dbReference>
<evidence type="ECO:0000256" key="6">
    <source>
        <dbReference type="ARBA" id="ARBA00038076"/>
    </source>
</evidence>
<accession>A0A4R5CEF3</accession>
<organism evidence="9 10">
    <name type="scientific">Jiangella asiatica</name>
    <dbReference type="NCBI Taxonomy" id="2530372"/>
    <lineage>
        <taxon>Bacteria</taxon>
        <taxon>Bacillati</taxon>
        <taxon>Actinomycetota</taxon>
        <taxon>Actinomycetes</taxon>
        <taxon>Jiangellales</taxon>
        <taxon>Jiangellaceae</taxon>
        <taxon>Jiangella</taxon>
    </lineage>
</organism>
<keyword evidence="10" id="KW-1185">Reference proteome</keyword>
<reference evidence="9 10" key="1">
    <citation type="submission" date="2019-03" db="EMBL/GenBank/DDBJ databases">
        <title>Draft genome sequences of novel Actinobacteria.</title>
        <authorList>
            <person name="Sahin N."/>
            <person name="Ay H."/>
            <person name="Saygin H."/>
        </authorList>
    </citation>
    <scope>NUCLEOTIDE SEQUENCE [LARGE SCALE GENOMIC DNA]</scope>
    <source>
        <strain evidence="9 10">5K138</strain>
    </source>
</reference>
<dbReference type="InterPro" id="IPR050250">
    <property type="entry name" value="Macrolide_Exporter_MacB"/>
</dbReference>
<keyword evidence="2" id="KW-1003">Cell membrane</keyword>
<keyword evidence="3 7" id="KW-0812">Transmembrane</keyword>
<dbReference type="InParanoid" id="A0A4R5CEF3"/>
<comment type="caution">
    <text evidence="9">The sequence shown here is derived from an EMBL/GenBank/DDBJ whole genome shotgun (WGS) entry which is preliminary data.</text>
</comment>